<accession>A0AAU8IM36</accession>
<feature type="transmembrane region" description="Helical" evidence="2">
    <location>
        <begin position="26"/>
        <end position="45"/>
    </location>
</feature>
<evidence type="ECO:0000313" key="3">
    <source>
        <dbReference type="EMBL" id="XCJ68975.1"/>
    </source>
</evidence>
<keyword evidence="2" id="KW-0812">Transmembrane</keyword>
<feature type="region of interest" description="Disordered" evidence="1">
    <location>
        <begin position="52"/>
        <end position="90"/>
    </location>
</feature>
<dbReference type="Pfam" id="PF20087">
    <property type="entry name" value="DUF6479"/>
    <property type="match status" value="1"/>
</dbReference>
<keyword evidence="2" id="KW-1133">Transmembrane helix</keyword>
<dbReference type="KEGG" id="stac:ABII15_02905"/>
<feature type="compositionally biased region" description="Polar residues" evidence="1">
    <location>
        <begin position="71"/>
        <end position="80"/>
    </location>
</feature>
<reference evidence="3" key="1">
    <citation type="submission" date="2024-06" db="EMBL/GenBank/DDBJ databases">
        <title>Streptomyces sp. strain HUAS MG91 genome sequences.</title>
        <authorList>
            <person name="Mo P."/>
        </authorList>
    </citation>
    <scope>NUCLEOTIDE SEQUENCE</scope>
    <source>
        <strain evidence="3">HUAS MG91</strain>
    </source>
</reference>
<evidence type="ECO:0000256" key="2">
    <source>
        <dbReference type="SAM" id="Phobius"/>
    </source>
</evidence>
<name>A0AAU8IM36_9ACTN</name>
<sequence length="90" mass="9397">MRVTGYLIAMHTHSAHVLAASGGPGVILVVVGVLIVLGLVIAFVAGRRRTARRAGISTPPAHPGPIDDQAQRGTGWQTPNDDPAQGHPHR</sequence>
<evidence type="ECO:0000256" key="1">
    <source>
        <dbReference type="SAM" id="MobiDB-lite"/>
    </source>
</evidence>
<keyword evidence="2" id="KW-0472">Membrane</keyword>
<organism evidence="3">
    <name type="scientific">Streptomyces tabacisoli</name>
    <dbReference type="NCBI Taxonomy" id="3156398"/>
    <lineage>
        <taxon>Bacteria</taxon>
        <taxon>Bacillati</taxon>
        <taxon>Actinomycetota</taxon>
        <taxon>Actinomycetes</taxon>
        <taxon>Kitasatosporales</taxon>
        <taxon>Streptomycetaceae</taxon>
        <taxon>Streptomyces</taxon>
    </lineage>
</organism>
<gene>
    <name evidence="3" type="ORF">ABII15_02905</name>
</gene>
<dbReference type="EMBL" id="CP159534">
    <property type="protein sequence ID" value="XCJ68975.1"/>
    <property type="molecule type" value="Genomic_DNA"/>
</dbReference>
<proteinExistence type="predicted"/>
<dbReference type="InterPro" id="IPR045513">
    <property type="entry name" value="DUF6479"/>
</dbReference>
<protein>
    <submittedName>
        <fullName evidence="3">DUF6479 family protein</fullName>
    </submittedName>
</protein>
<dbReference type="AlphaFoldDB" id="A0AAU8IM36"/>
<dbReference type="RefSeq" id="WP_353940657.1">
    <property type="nucleotide sequence ID" value="NZ_CP159534.1"/>
</dbReference>